<dbReference type="GO" id="GO:0016791">
    <property type="term" value="F:phosphatase activity"/>
    <property type="evidence" value="ECO:0007669"/>
    <property type="project" value="TreeGrafter"/>
</dbReference>
<comment type="caution">
    <text evidence="1">The sequence shown here is derived from an EMBL/GenBank/DDBJ whole genome shotgun (WGS) entry which is preliminary data.</text>
</comment>
<dbReference type="Proteomes" id="UP000757890">
    <property type="component" value="Unassembled WGS sequence"/>
</dbReference>
<evidence type="ECO:0000313" key="1">
    <source>
        <dbReference type="EMBL" id="MBF1129919.1"/>
    </source>
</evidence>
<dbReference type="PANTHER" id="PTHR10000">
    <property type="entry name" value="PHOSPHOSERINE PHOSPHATASE"/>
    <property type="match status" value="1"/>
</dbReference>
<dbReference type="InterPro" id="IPR036412">
    <property type="entry name" value="HAD-like_sf"/>
</dbReference>
<gene>
    <name evidence="1" type="ORF">HXL70_07765</name>
</gene>
<keyword evidence="1" id="KW-0378">Hydrolase</keyword>
<dbReference type="AlphaFoldDB" id="A0A930B6M5"/>
<dbReference type="Pfam" id="PF08282">
    <property type="entry name" value="Hydrolase_3"/>
    <property type="match status" value="1"/>
</dbReference>
<dbReference type="NCBIfam" id="TIGR01484">
    <property type="entry name" value="HAD-SF-IIB"/>
    <property type="match status" value="1"/>
</dbReference>
<sequence length="253" mass="29104">MKRYFFFDIDGTLTTPLTADYPDSAREAVRRLQEKGNFVAIASGRLQADAVDVAEELGIDSVISDGGNGVTCCGKILYHEGLPLEACFRLLGEIDGKKHPWAVTTENKKRRKTKYDDYLERVTDRYYETVVDSHYDYRREEQIYKIFIACAKREVKEIPLHTLPHVWLTKGTMLVEPVHKERGIFEIMKRYNVSDDRIVVFGDGLNDCSMFRPEWMTVAMGNAKPVLKKKAKYITDDADDDGIYNACRHFGWI</sequence>
<dbReference type="SUPFAM" id="SSF56784">
    <property type="entry name" value="HAD-like"/>
    <property type="match status" value="1"/>
</dbReference>
<evidence type="ECO:0000313" key="2">
    <source>
        <dbReference type="Proteomes" id="UP000757890"/>
    </source>
</evidence>
<dbReference type="Gene3D" id="3.30.1240.10">
    <property type="match status" value="1"/>
</dbReference>
<dbReference type="Gene3D" id="3.40.50.1000">
    <property type="entry name" value="HAD superfamily/HAD-like"/>
    <property type="match status" value="1"/>
</dbReference>
<dbReference type="InterPro" id="IPR023214">
    <property type="entry name" value="HAD_sf"/>
</dbReference>
<dbReference type="GO" id="GO:0000287">
    <property type="term" value="F:magnesium ion binding"/>
    <property type="evidence" value="ECO:0007669"/>
    <property type="project" value="TreeGrafter"/>
</dbReference>
<name>A0A930B6M5_9FIRM</name>
<organism evidence="1 2">
    <name type="scientific">Dialister invisus</name>
    <dbReference type="NCBI Taxonomy" id="218538"/>
    <lineage>
        <taxon>Bacteria</taxon>
        <taxon>Bacillati</taxon>
        <taxon>Bacillota</taxon>
        <taxon>Negativicutes</taxon>
        <taxon>Veillonellales</taxon>
        <taxon>Veillonellaceae</taxon>
        <taxon>Dialister</taxon>
    </lineage>
</organism>
<dbReference type="SFLD" id="SFLDG01140">
    <property type="entry name" value="C2.B:_Phosphomannomutase_and_P"/>
    <property type="match status" value="1"/>
</dbReference>
<dbReference type="InterPro" id="IPR006379">
    <property type="entry name" value="HAD-SF_hydro_IIB"/>
</dbReference>
<dbReference type="PANTHER" id="PTHR10000:SF25">
    <property type="entry name" value="PHOSPHATASE YKRA-RELATED"/>
    <property type="match status" value="1"/>
</dbReference>
<dbReference type="GO" id="GO:0005829">
    <property type="term" value="C:cytosol"/>
    <property type="evidence" value="ECO:0007669"/>
    <property type="project" value="TreeGrafter"/>
</dbReference>
<protein>
    <submittedName>
        <fullName evidence="1">HAD-IIB family hydrolase</fullName>
    </submittedName>
</protein>
<proteinExistence type="predicted"/>
<dbReference type="SFLD" id="SFLDS00003">
    <property type="entry name" value="Haloacid_Dehalogenase"/>
    <property type="match status" value="1"/>
</dbReference>
<accession>A0A930B6M5</accession>
<dbReference type="EMBL" id="JABZMK010000068">
    <property type="protein sequence ID" value="MBF1129919.1"/>
    <property type="molecule type" value="Genomic_DNA"/>
</dbReference>
<reference evidence="1" key="1">
    <citation type="submission" date="2020-04" db="EMBL/GenBank/DDBJ databases">
        <title>Deep metagenomics examines the oral microbiome during advanced dental caries in children, revealing novel taxa and co-occurrences with host molecules.</title>
        <authorList>
            <person name="Baker J.L."/>
            <person name="Morton J.T."/>
            <person name="Dinis M."/>
            <person name="Alvarez R."/>
            <person name="Tran N.C."/>
            <person name="Knight R."/>
            <person name="Edlund A."/>
        </authorList>
    </citation>
    <scope>NUCLEOTIDE SEQUENCE</scope>
    <source>
        <strain evidence="1">JCVI_32_bin.14</strain>
    </source>
</reference>